<dbReference type="RefSeq" id="WP_307207986.1">
    <property type="nucleotide sequence ID" value="NZ_JAUSSU010000014.1"/>
</dbReference>
<feature type="modified residue" description="4-aspartylphosphate" evidence="4">
    <location>
        <position position="53"/>
    </location>
</feature>
<reference evidence="8 9" key="1">
    <citation type="submission" date="2023-07" db="EMBL/GenBank/DDBJ databases">
        <title>Sorghum-associated microbial communities from plants grown in Nebraska, USA.</title>
        <authorList>
            <person name="Schachtman D."/>
        </authorList>
    </citation>
    <scope>NUCLEOTIDE SEQUENCE [LARGE SCALE GENOMIC DNA]</scope>
    <source>
        <strain evidence="8 9">CC482</strain>
    </source>
</reference>
<name>A0ABT9U8M5_PAEHA</name>
<dbReference type="PANTHER" id="PTHR43280:SF2">
    <property type="entry name" value="HTH-TYPE TRANSCRIPTIONAL REGULATOR EXSA"/>
    <property type="match status" value="1"/>
</dbReference>
<dbReference type="Proteomes" id="UP001229346">
    <property type="component" value="Unassembled WGS sequence"/>
</dbReference>
<keyword evidence="3" id="KW-0804">Transcription</keyword>
<dbReference type="SMART" id="SM00342">
    <property type="entry name" value="HTH_ARAC"/>
    <property type="match status" value="1"/>
</dbReference>
<comment type="caution">
    <text evidence="8">The sequence shown here is derived from an EMBL/GenBank/DDBJ whole genome shotgun (WGS) entry which is preliminary data.</text>
</comment>
<dbReference type="Gene3D" id="1.10.10.60">
    <property type="entry name" value="Homeodomain-like"/>
    <property type="match status" value="2"/>
</dbReference>
<feature type="domain" description="Response regulatory" evidence="7">
    <location>
        <begin position="2"/>
        <end position="118"/>
    </location>
</feature>
<dbReference type="Pfam" id="PF00072">
    <property type="entry name" value="Response_reg"/>
    <property type="match status" value="1"/>
</dbReference>
<evidence type="ECO:0000256" key="5">
    <source>
        <dbReference type="SAM" id="Coils"/>
    </source>
</evidence>
<dbReference type="InterPro" id="IPR009057">
    <property type="entry name" value="Homeodomain-like_sf"/>
</dbReference>
<accession>A0ABT9U8M5</accession>
<dbReference type="EMBL" id="JAUSSU010000014">
    <property type="protein sequence ID" value="MDQ0115981.1"/>
    <property type="molecule type" value="Genomic_DNA"/>
</dbReference>
<sequence length="393" mass="45169">MNILIVDDEKVIREGIKRTLENHFSDYRIFLASNPEEAVMRLRSDRIDIVLTDILMPGMSGLELMKLTADSYSHMKWVVISAHSEFAYAQEAVQLGAKNYLLKPIGKEIVIEMIEKLGEEITREQELSQEAELLKANRKYLREAVFQRWASGLDIGRIDVGPFMESHPRFHLIMVKMDSEKVVHLEHFIIENVLGELIGRYGTGFVTIHDNKSLLGLITLREGQSLASLLEDLRSHLIKYLRVPFQIMHTELIADVNAIPAEVHRMRQASSTQVYEHYASGGDQAIEVAQQYIRTHYHADLSLEKVASIVYLNPVYFSQLFKQKTGLGFKEYVIGLRMEQAKQLLLNPKLKLADVAERIGYQDIRHFSQLFRKKYGETPSEFRQKGEHAAQTE</sequence>
<dbReference type="PROSITE" id="PS01124">
    <property type="entry name" value="HTH_ARAC_FAMILY_2"/>
    <property type="match status" value="1"/>
</dbReference>
<dbReference type="SUPFAM" id="SSF52172">
    <property type="entry name" value="CheY-like"/>
    <property type="match status" value="1"/>
</dbReference>
<dbReference type="PROSITE" id="PS00041">
    <property type="entry name" value="HTH_ARAC_FAMILY_1"/>
    <property type="match status" value="1"/>
</dbReference>
<dbReference type="PROSITE" id="PS50110">
    <property type="entry name" value="RESPONSE_REGULATORY"/>
    <property type="match status" value="1"/>
</dbReference>
<protein>
    <submittedName>
        <fullName evidence="8">Two-component system response regulator YesN</fullName>
    </submittedName>
</protein>
<keyword evidence="2" id="KW-0238">DNA-binding</keyword>
<dbReference type="InterPro" id="IPR011006">
    <property type="entry name" value="CheY-like_superfamily"/>
</dbReference>
<evidence type="ECO:0000256" key="1">
    <source>
        <dbReference type="ARBA" id="ARBA00023015"/>
    </source>
</evidence>
<keyword evidence="1" id="KW-0805">Transcription regulation</keyword>
<dbReference type="SMART" id="SM00448">
    <property type="entry name" value="REC"/>
    <property type="match status" value="1"/>
</dbReference>
<evidence type="ECO:0000259" key="7">
    <source>
        <dbReference type="PROSITE" id="PS50110"/>
    </source>
</evidence>
<feature type="coiled-coil region" evidence="5">
    <location>
        <begin position="114"/>
        <end position="144"/>
    </location>
</feature>
<dbReference type="InterPro" id="IPR001789">
    <property type="entry name" value="Sig_transdc_resp-reg_receiver"/>
</dbReference>
<keyword evidence="9" id="KW-1185">Reference proteome</keyword>
<keyword evidence="4" id="KW-0597">Phosphoprotein</keyword>
<dbReference type="PRINTS" id="PR00032">
    <property type="entry name" value="HTHARAC"/>
</dbReference>
<evidence type="ECO:0000256" key="4">
    <source>
        <dbReference type="PROSITE-ProRule" id="PRU00169"/>
    </source>
</evidence>
<evidence type="ECO:0000256" key="2">
    <source>
        <dbReference type="ARBA" id="ARBA00023125"/>
    </source>
</evidence>
<dbReference type="InterPro" id="IPR018062">
    <property type="entry name" value="HTH_AraC-typ_CS"/>
</dbReference>
<evidence type="ECO:0000259" key="6">
    <source>
        <dbReference type="PROSITE" id="PS01124"/>
    </source>
</evidence>
<gene>
    <name evidence="8" type="ORF">J2T15_005456</name>
</gene>
<dbReference type="CDD" id="cd17536">
    <property type="entry name" value="REC_YesN-like"/>
    <property type="match status" value="1"/>
</dbReference>
<dbReference type="Pfam" id="PF12833">
    <property type="entry name" value="HTH_18"/>
    <property type="match status" value="1"/>
</dbReference>
<dbReference type="Gene3D" id="3.40.50.2300">
    <property type="match status" value="1"/>
</dbReference>
<evidence type="ECO:0000313" key="9">
    <source>
        <dbReference type="Proteomes" id="UP001229346"/>
    </source>
</evidence>
<keyword evidence="5" id="KW-0175">Coiled coil</keyword>
<proteinExistence type="predicted"/>
<evidence type="ECO:0000256" key="3">
    <source>
        <dbReference type="ARBA" id="ARBA00023163"/>
    </source>
</evidence>
<feature type="domain" description="HTH araC/xylS-type" evidence="6">
    <location>
        <begin position="287"/>
        <end position="385"/>
    </location>
</feature>
<evidence type="ECO:0000313" key="8">
    <source>
        <dbReference type="EMBL" id="MDQ0115981.1"/>
    </source>
</evidence>
<organism evidence="8 9">
    <name type="scientific">Paenibacillus harenae</name>
    <dbReference type="NCBI Taxonomy" id="306543"/>
    <lineage>
        <taxon>Bacteria</taxon>
        <taxon>Bacillati</taxon>
        <taxon>Bacillota</taxon>
        <taxon>Bacilli</taxon>
        <taxon>Bacillales</taxon>
        <taxon>Paenibacillaceae</taxon>
        <taxon>Paenibacillus</taxon>
    </lineage>
</organism>
<dbReference type="SUPFAM" id="SSF46689">
    <property type="entry name" value="Homeodomain-like"/>
    <property type="match status" value="2"/>
</dbReference>
<dbReference type="PANTHER" id="PTHR43280">
    <property type="entry name" value="ARAC-FAMILY TRANSCRIPTIONAL REGULATOR"/>
    <property type="match status" value="1"/>
</dbReference>
<dbReference type="InterPro" id="IPR020449">
    <property type="entry name" value="Tscrpt_reg_AraC-type_HTH"/>
</dbReference>
<dbReference type="InterPro" id="IPR018060">
    <property type="entry name" value="HTH_AraC"/>
</dbReference>